<feature type="transmembrane region" description="Helical" evidence="7">
    <location>
        <begin position="59"/>
        <end position="76"/>
    </location>
</feature>
<evidence type="ECO:0000256" key="4">
    <source>
        <dbReference type="ARBA" id="ARBA00022692"/>
    </source>
</evidence>
<keyword evidence="5 7" id="KW-1133">Transmembrane helix</keyword>
<dbReference type="InterPro" id="IPR036259">
    <property type="entry name" value="MFS_trans_sf"/>
</dbReference>
<dbReference type="PROSITE" id="PS50850">
    <property type="entry name" value="MFS"/>
    <property type="match status" value="1"/>
</dbReference>
<feature type="transmembrane region" description="Helical" evidence="7">
    <location>
        <begin position="21"/>
        <end position="47"/>
    </location>
</feature>
<keyword evidence="2" id="KW-0813">Transport</keyword>
<dbReference type="InterPro" id="IPR047200">
    <property type="entry name" value="MFS_YcaD-like"/>
</dbReference>
<dbReference type="PANTHER" id="PTHR23521">
    <property type="entry name" value="TRANSPORTER MFS SUPERFAMILY"/>
    <property type="match status" value="1"/>
</dbReference>
<dbReference type="SUPFAM" id="SSF103473">
    <property type="entry name" value="MFS general substrate transporter"/>
    <property type="match status" value="1"/>
</dbReference>
<evidence type="ECO:0000313" key="10">
    <source>
        <dbReference type="Proteomes" id="UP000248066"/>
    </source>
</evidence>
<dbReference type="AlphaFoldDB" id="A0A2W0H7D2"/>
<feature type="transmembrane region" description="Helical" evidence="7">
    <location>
        <begin position="147"/>
        <end position="167"/>
    </location>
</feature>
<feature type="transmembrane region" description="Helical" evidence="7">
    <location>
        <begin position="255"/>
        <end position="274"/>
    </location>
</feature>
<evidence type="ECO:0000259" key="8">
    <source>
        <dbReference type="PROSITE" id="PS50850"/>
    </source>
</evidence>
<feature type="transmembrane region" description="Helical" evidence="7">
    <location>
        <begin position="286"/>
        <end position="304"/>
    </location>
</feature>
<feature type="transmembrane region" description="Helical" evidence="7">
    <location>
        <begin position="374"/>
        <end position="394"/>
    </location>
</feature>
<feature type="transmembrane region" description="Helical" evidence="7">
    <location>
        <begin position="109"/>
        <end position="126"/>
    </location>
</feature>
<evidence type="ECO:0000256" key="3">
    <source>
        <dbReference type="ARBA" id="ARBA00022475"/>
    </source>
</evidence>
<dbReference type="RefSeq" id="WP_110520831.1">
    <property type="nucleotide sequence ID" value="NZ_PDOF01000002.1"/>
</dbReference>
<proteinExistence type="predicted"/>
<dbReference type="InterPro" id="IPR020846">
    <property type="entry name" value="MFS_dom"/>
</dbReference>
<name>A0A2W0H7D2_9BACI</name>
<evidence type="ECO:0000313" key="9">
    <source>
        <dbReference type="EMBL" id="PYZ96891.1"/>
    </source>
</evidence>
<dbReference type="OrthoDB" id="478565at2"/>
<dbReference type="Gene3D" id="1.20.1250.20">
    <property type="entry name" value="MFS general substrate transporter like domains"/>
    <property type="match status" value="2"/>
</dbReference>
<gene>
    <name evidence="9" type="ORF">CR205_14535</name>
</gene>
<feature type="transmembrane region" description="Helical" evidence="7">
    <location>
        <begin position="217"/>
        <end position="235"/>
    </location>
</feature>
<evidence type="ECO:0000256" key="7">
    <source>
        <dbReference type="SAM" id="Phobius"/>
    </source>
</evidence>
<feature type="transmembrane region" description="Helical" evidence="7">
    <location>
        <begin position="173"/>
        <end position="193"/>
    </location>
</feature>
<feature type="transmembrane region" description="Helical" evidence="7">
    <location>
        <begin position="83"/>
        <end position="103"/>
    </location>
</feature>
<keyword evidence="3" id="KW-1003">Cell membrane</keyword>
<comment type="subcellular location">
    <subcellularLocation>
        <location evidence="1">Cell membrane</location>
        <topology evidence="1">Multi-pass membrane protein</topology>
    </subcellularLocation>
</comment>
<dbReference type="GO" id="GO:0022857">
    <property type="term" value="F:transmembrane transporter activity"/>
    <property type="evidence" value="ECO:0007669"/>
    <property type="project" value="InterPro"/>
</dbReference>
<dbReference type="PANTHER" id="PTHR23521:SF2">
    <property type="entry name" value="TRANSPORTER MFS SUPERFAMILY"/>
    <property type="match status" value="1"/>
</dbReference>
<organism evidence="9 10">
    <name type="scientific">Alteribacter lacisalsi</name>
    <dbReference type="NCBI Taxonomy" id="2045244"/>
    <lineage>
        <taxon>Bacteria</taxon>
        <taxon>Bacillati</taxon>
        <taxon>Bacillota</taxon>
        <taxon>Bacilli</taxon>
        <taxon>Bacillales</taxon>
        <taxon>Bacillaceae</taxon>
        <taxon>Alteribacter</taxon>
    </lineage>
</organism>
<keyword evidence="4 7" id="KW-0812">Transmembrane</keyword>
<dbReference type="Proteomes" id="UP000248066">
    <property type="component" value="Unassembled WGS sequence"/>
</dbReference>
<comment type="caution">
    <text evidence="9">The sequence shown here is derived from an EMBL/GenBank/DDBJ whole genome shotgun (WGS) entry which is preliminary data.</text>
</comment>
<evidence type="ECO:0000256" key="1">
    <source>
        <dbReference type="ARBA" id="ARBA00004651"/>
    </source>
</evidence>
<accession>A0A2W0H7D2</accession>
<evidence type="ECO:0000256" key="6">
    <source>
        <dbReference type="ARBA" id="ARBA00023136"/>
    </source>
</evidence>
<sequence length="409" mass="44648">MTAQTQQHESQLHHEPNNPVFRYWVLVGMVLIAGFSQGMLLPVLAVMLEQAGVSSSANGLNAAALYIGILLISPFIERPVRTFGYKPVIITGLLILTVSLMLFPLWQAFWFWFVLRLIVGIGDNLIHFSTQVWISTTSSKAKRGRQLAMYGLAFGMGFGLGPLMTSLLAVHEYLPFIIASASSVVAWVFILFLRNEWPDNDLGTAGQMNTLARYKKVMQLAWFAFLPSFCFGYLEASLHGNYPVYAMRTGIDLEWAAILLSSFVFGSLLTQIPLGMLSDRIGRSKVLKIIISLGLASFLTMSFAESNMWLLLGCFIFAGMLLGSLFSLAVAYMADLLPAALLPTGNVMMGVMFALGSMTGPTAGGFFIEVIGDGAIYYSISGILIVMLAGAFIFDLTTGRENKEASEAA</sequence>
<evidence type="ECO:0000256" key="2">
    <source>
        <dbReference type="ARBA" id="ARBA00022448"/>
    </source>
</evidence>
<feature type="domain" description="Major facilitator superfamily (MFS) profile" evidence="8">
    <location>
        <begin position="22"/>
        <end position="399"/>
    </location>
</feature>
<dbReference type="GO" id="GO:0005886">
    <property type="term" value="C:plasma membrane"/>
    <property type="evidence" value="ECO:0007669"/>
    <property type="project" value="UniProtKB-SubCell"/>
</dbReference>
<dbReference type="CDD" id="cd17477">
    <property type="entry name" value="MFS_YcaD_like"/>
    <property type="match status" value="1"/>
</dbReference>
<feature type="transmembrane region" description="Helical" evidence="7">
    <location>
        <begin position="310"/>
        <end position="334"/>
    </location>
</feature>
<evidence type="ECO:0000256" key="5">
    <source>
        <dbReference type="ARBA" id="ARBA00022989"/>
    </source>
</evidence>
<dbReference type="InterPro" id="IPR011701">
    <property type="entry name" value="MFS"/>
</dbReference>
<feature type="transmembrane region" description="Helical" evidence="7">
    <location>
        <begin position="346"/>
        <end position="368"/>
    </location>
</feature>
<keyword evidence="6 7" id="KW-0472">Membrane</keyword>
<keyword evidence="10" id="KW-1185">Reference proteome</keyword>
<protein>
    <submittedName>
        <fullName evidence="9">MFS transporter</fullName>
    </submittedName>
</protein>
<dbReference type="Pfam" id="PF07690">
    <property type="entry name" value="MFS_1"/>
    <property type="match status" value="1"/>
</dbReference>
<dbReference type="EMBL" id="PDOF01000002">
    <property type="protein sequence ID" value="PYZ96891.1"/>
    <property type="molecule type" value="Genomic_DNA"/>
</dbReference>
<reference evidence="9 10" key="1">
    <citation type="submission" date="2017-10" db="EMBL/GenBank/DDBJ databases">
        <title>Bacillus sp. nov., a halophilic bacterium isolated from a Yangshapao Lake.</title>
        <authorList>
            <person name="Wang H."/>
        </authorList>
    </citation>
    <scope>NUCLEOTIDE SEQUENCE [LARGE SCALE GENOMIC DNA]</scope>
    <source>
        <strain evidence="9 10">YSP-3</strain>
    </source>
</reference>